<evidence type="ECO:0000256" key="5">
    <source>
        <dbReference type="ARBA" id="ARBA00023027"/>
    </source>
</evidence>
<gene>
    <name evidence="8" type="ORF">PVAG01_02773</name>
</gene>
<feature type="region of interest" description="Disordered" evidence="7">
    <location>
        <begin position="101"/>
        <end position="127"/>
    </location>
</feature>
<dbReference type="SUPFAM" id="SSF56399">
    <property type="entry name" value="ADP-ribosylation"/>
    <property type="match status" value="1"/>
</dbReference>
<feature type="compositionally biased region" description="Polar residues" evidence="7">
    <location>
        <begin position="318"/>
        <end position="330"/>
    </location>
</feature>
<proteinExistence type="inferred from homology"/>
<comment type="catalytic activity">
    <reaction evidence="6">
        <text>2'-phospho-[ligated tRNA] + NAD(+) = mature tRNA + ADP-alpha-D-ribose 1'',2''-cyclic phosphate + nicotinamide</text>
        <dbReference type="Rhea" id="RHEA:23324"/>
        <dbReference type="Rhea" id="RHEA-COMP:11106"/>
        <dbReference type="Rhea" id="RHEA-COMP:11107"/>
        <dbReference type="ChEBI" id="CHEBI:17154"/>
        <dbReference type="ChEBI" id="CHEBI:57540"/>
        <dbReference type="ChEBI" id="CHEBI:76596"/>
        <dbReference type="ChEBI" id="CHEBI:82883"/>
        <dbReference type="ChEBI" id="CHEBI:85027"/>
        <dbReference type="EC" id="2.7.1.160"/>
    </reaction>
</comment>
<evidence type="ECO:0000313" key="9">
    <source>
        <dbReference type="Proteomes" id="UP001629113"/>
    </source>
</evidence>
<comment type="similarity">
    <text evidence="2">Belongs to the KptA/TPT1 family.</text>
</comment>
<reference evidence="8 9" key="1">
    <citation type="submission" date="2024-06" db="EMBL/GenBank/DDBJ databases">
        <title>Complete genome of Phlyctema vagabunda strain 19-DSS-EL-015.</title>
        <authorList>
            <person name="Fiorenzani C."/>
        </authorList>
    </citation>
    <scope>NUCLEOTIDE SEQUENCE [LARGE SCALE GENOMIC DNA]</scope>
    <source>
        <strain evidence="8 9">19-DSS-EL-015</strain>
    </source>
</reference>
<feature type="region of interest" description="Disordered" evidence="7">
    <location>
        <begin position="276"/>
        <end position="330"/>
    </location>
</feature>
<dbReference type="InterPro" id="IPR042080">
    <property type="entry name" value="RNA_2'-PTrans_N"/>
</dbReference>
<dbReference type="InterPro" id="IPR042081">
    <property type="entry name" value="RNA_2'-PTrans_C"/>
</dbReference>
<feature type="compositionally biased region" description="Gly residues" evidence="7">
    <location>
        <begin position="16"/>
        <end position="25"/>
    </location>
</feature>
<dbReference type="PANTHER" id="PTHR12684:SF2">
    <property type="entry name" value="TRNA 2'-PHOSPHOTRANSFERASE 1"/>
    <property type="match status" value="1"/>
</dbReference>
<evidence type="ECO:0000313" key="8">
    <source>
        <dbReference type="EMBL" id="KAL3425982.1"/>
    </source>
</evidence>
<feature type="region of interest" description="Disordered" evidence="7">
    <location>
        <begin position="1"/>
        <end position="43"/>
    </location>
</feature>
<dbReference type="Gene3D" id="1.10.10.970">
    <property type="entry name" value="RNA 2'-phosphotransferase, Tpt1/KptA family, N-terminal domain"/>
    <property type="match status" value="1"/>
</dbReference>
<feature type="compositionally biased region" description="Gly residues" evidence="7">
    <location>
        <begin position="288"/>
        <end position="302"/>
    </location>
</feature>
<evidence type="ECO:0000256" key="4">
    <source>
        <dbReference type="ARBA" id="ARBA00022679"/>
    </source>
</evidence>
<name>A0ABR4PRJ0_9HELO</name>
<sequence>MAAQAADIEERLESGSGSGPRGGGRGGKRGGKRGGGAPGTENREVAVSKALSKLLRHAAGDAGLTLDTEGFARVDQVMQWPRLKSLKITFKDIQEAVSDNAKQRFSMKPNPSLAADKQPSLDSSDPSDWVIRANQGHSIKTVSSEALLTPITLEANNVPEVVVHGTYFAFYEAIVQSGGLKKMTRNHIHCSTGIPGEDTAVKSGMRNDAEILIYIDIQKCLADAQGIKWWMSENGVVLTEGDEQGLVPTKFWKTVVGKRQEIGTLWRDGECVGQLPDVFKNRRPPMGKGRGGGRGGRGGAGRGRGRGRGGRDSHDPENTQGGSEQPQIPI</sequence>
<dbReference type="Proteomes" id="UP001629113">
    <property type="component" value="Unassembled WGS sequence"/>
</dbReference>
<dbReference type="PANTHER" id="PTHR12684">
    <property type="entry name" value="PUTATIVE PHOSPHOTRANSFERASE"/>
    <property type="match status" value="1"/>
</dbReference>
<comment type="function">
    <text evidence="1">Catalyzes the last step of tRNA splicing, the transfer of the splice junction 2'-phosphate from ligated tRNA to NAD to produce ADP-ribose 1''-2'' cyclic phosphate.</text>
</comment>
<dbReference type="Gene3D" id="3.20.170.30">
    <property type="match status" value="1"/>
</dbReference>
<protein>
    <recommendedName>
        <fullName evidence="3">2'-phosphotransferase</fullName>
        <ecNumber evidence="3">2.7.1.160</ecNumber>
    </recommendedName>
</protein>
<keyword evidence="5" id="KW-0520">NAD</keyword>
<keyword evidence="4" id="KW-0808">Transferase</keyword>
<evidence type="ECO:0000256" key="7">
    <source>
        <dbReference type="SAM" id="MobiDB-lite"/>
    </source>
</evidence>
<keyword evidence="9" id="KW-1185">Reference proteome</keyword>
<evidence type="ECO:0000256" key="2">
    <source>
        <dbReference type="ARBA" id="ARBA00009836"/>
    </source>
</evidence>
<dbReference type="Pfam" id="PF01885">
    <property type="entry name" value="PTS_2-RNA"/>
    <property type="match status" value="1"/>
</dbReference>
<dbReference type="EC" id="2.7.1.160" evidence="3"/>
<dbReference type="EMBL" id="JBFCZG010000002">
    <property type="protein sequence ID" value="KAL3425982.1"/>
    <property type="molecule type" value="Genomic_DNA"/>
</dbReference>
<dbReference type="InterPro" id="IPR002745">
    <property type="entry name" value="Ptrans_KptA/Tpt1"/>
</dbReference>
<organism evidence="8 9">
    <name type="scientific">Phlyctema vagabunda</name>
    <dbReference type="NCBI Taxonomy" id="108571"/>
    <lineage>
        <taxon>Eukaryota</taxon>
        <taxon>Fungi</taxon>
        <taxon>Dikarya</taxon>
        <taxon>Ascomycota</taxon>
        <taxon>Pezizomycotina</taxon>
        <taxon>Leotiomycetes</taxon>
        <taxon>Helotiales</taxon>
        <taxon>Dermateaceae</taxon>
        <taxon>Phlyctema</taxon>
    </lineage>
</organism>
<comment type="caution">
    <text evidence="8">The sequence shown here is derived from an EMBL/GenBank/DDBJ whole genome shotgun (WGS) entry which is preliminary data.</text>
</comment>
<evidence type="ECO:0000256" key="6">
    <source>
        <dbReference type="ARBA" id="ARBA00047949"/>
    </source>
</evidence>
<evidence type="ECO:0000256" key="3">
    <source>
        <dbReference type="ARBA" id="ARBA00012007"/>
    </source>
</evidence>
<evidence type="ECO:0000256" key="1">
    <source>
        <dbReference type="ARBA" id="ARBA00003343"/>
    </source>
</evidence>
<accession>A0ABR4PRJ0</accession>